<accession>A0ABX8ATX1</accession>
<dbReference type="Gene3D" id="3.40.430.10">
    <property type="entry name" value="Dihydrofolate Reductase, subunit A"/>
    <property type="match status" value="1"/>
</dbReference>
<sequence>MRDLAILTFQSVDGVMQAPSHPDEDRSNGFDLGGWAQPYWREVMELVKAEAMSLPYDFLYGRKTYDLFAAFWQTADPDDPATQAINSAQKYVVTSQQDDLGWVNTQRVHGDLPEVIGTLKAMDGPLLQVHGSWRLIQQLLEHDLIDEFRLLTFPVILGKGKKLFEDGAPVRALKHIKSGHTAGGVKMDFYRRTAS</sequence>
<dbReference type="EMBL" id="CP074126">
    <property type="protein sequence ID" value="QUS57310.1"/>
    <property type="molecule type" value="Genomic_DNA"/>
</dbReference>
<reference evidence="2 3" key="1">
    <citation type="journal article" date="2021" name="Angew. Chem. Int. Ed. Engl.">
        <title>A novel family of nonribosomal peptides modulate collective behavior in Pseudovibrio bacteria isolated from marine sponges.</title>
        <authorList>
            <person name="Ioca L.P."/>
            <person name="Dai Y."/>
            <person name="Kunakom S."/>
            <person name="Diaz-Espinosa J."/>
            <person name="Krunic A."/>
            <person name="Crnkovic C.M."/>
            <person name="Orjala J."/>
            <person name="Sanchez L.M."/>
            <person name="Ferreira A.G."/>
            <person name="Berlinck R.G.S."/>
            <person name="Eustaquio A.S."/>
        </authorList>
    </citation>
    <scope>NUCLEOTIDE SEQUENCE [LARGE SCALE GENOMIC DNA]</scope>
    <source>
        <strain evidence="2 3">Ab134</strain>
    </source>
</reference>
<evidence type="ECO:0000259" key="1">
    <source>
        <dbReference type="Pfam" id="PF01872"/>
    </source>
</evidence>
<evidence type="ECO:0000313" key="2">
    <source>
        <dbReference type="EMBL" id="QUS57310.1"/>
    </source>
</evidence>
<dbReference type="InterPro" id="IPR002734">
    <property type="entry name" value="RibDG_C"/>
</dbReference>
<protein>
    <submittedName>
        <fullName evidence="2">Dihydrofolate reductase family protein</fullName>
    </submittedName>
</protein>
<dbReference type="InterPro" id="IPR024072">
    <property type="entry name" value="DHFR-like_dom_sf"/>
</dbReference>
<organism evidence="2 3">
    <name type="scientific">Pseudovibrio brasiliensis</name>
    <dbReference type="NCBI Taxonomy" id="1898042"/>
    <lineage>
        <taxon>Bacteria</taxon>
        <taxon>Pseudomonadati</taxon>
        <taxon>Pseudomonadota</taxon>
        <taxon>Alphaproteobacteria</taxon>
        <taxon>Hyphomicrobiales</taxon>
        <taxon>Stappiaceae</taxon>
        <taxon>Pseudovibrio</taxon>
    </lineage>
</organism>
<feature type="domain" description="Bacterial bifunctional deaminase-reductase C-terminal" evidence="1">
    <location>
        <begin position="8"/>
        <end position="183"/>
    </location>
</feature>
<gene>
    <name evidence="2" type="ORF">KGB56_07950</name>
</gene>
<dbReference type="Proteomes" id="UP000680706">
    <property type="component" value="Chromosome"/>
</dbReference>
<keyword evidence="3" id="KW-1185">Reference proteome</keyword>
<evidence type="ECO:0000313" key="3">
    <source>
        <dbReference type="Proteomes" id="UP000680706"/>
    </source>
</evidence>
<dbReference type="RefSeq" id="WP_075698122.1">
    <property type="nucleotide sequence ID" value="NZ_CP074126.1"/>
</dbReference>
<proteinExistence type="predicted"/>
<name>A0ABX8ATX1_9HYPH</name>
<dbReference type="Pfam" id="PF01872">
    <property type="entry name" value="RibD_C"/>
    <property type="match status" value="1"/>
</dbReference>
<dbReference type="SUPFAM" id="SSF53597">
    <property type="entry name" value="Dihydrofolate reductase-like"/>
    <property type="match status" value="1"/>
</dbReference>